<sequence>MSMFKTKKKKKKEKKSSGLHAAHEFLVSKEGGEKTLKDLIGSDQLVIGAYPEIMNNPDKIRNELNALIKNEGIWNFANNQSLFSRRGAVAFGPPSYLIASNIAMLEEHAPTLNRFVKFIEVAYDKTDKVLTGLWWTYYRSETDLDDVVVVKCGVMKPHRDRITGKITDRVIATLGCNTKGGQKRMSFEYSGKPKSKVWIDIHHGMFICLSKESSGNDKFNDKYVKHGVEGAEGTWTITMEFSLRQNA</sequence>
<comment type="caution">
    <text evidence="1">The sequence shown here is derived from an EMBL/GenBank/DDBJ whole genome shotgun (WGS) entry which is preliminary data.</text>
</comment>
<reference evidence="1" key="1">
    <citation type="submission" date="2023-06" db="EMBL/GenBank/DDBJ databases">
        <title>Survivors Of The Sea: Transcriptome response of Skeletonema marinoi to long-term dormancy.</title>
        <authorList>
            <person name="Pinder M.I.M."/>
            <person name="Kourtchenko O."/>
            <person name="Robertson E.K."/>
            <person name="Larsson T."/>
            <person name="Maumus F."/>
            <person name="Osuna-Cruz C.M."/>
            <person name="Vancaester E."/>
            <person name="Stenow R."/>
            <person name="Vandepoele K."/>
            <person name="Ploug H."/>
            <person name="Bruchert V."/>
            <person name="Godhe A."/>
            <person name="Topel M."/>
        </authorList>
    </citation>
    <scope>NUCLEOTIDE SEQUENCE</scope>
    <source>
        <strain evidence="1">R05AC</strain>
    </source>
</reference>
<gene>
    <name evidence="1" type="ORF">QTG54_000250</name>
</gene>
<name>A0AAD8YKK9_9STRA</name>
<evidence type="ECO:0000313" key="1">
    <source>
        <dbReference type="EMBL" id="KAK1748311.1"/>
    </source>
</evidence>
<organism evidence="1 2">
    <name type="scientific">Skeletonema marinoi</name>
    <dbReference type="NCBI Taxonomy" id="267567"/>
    <lineage>
        <taxon>Eukaryota</taxon>
        <taxon>Sar</taxon>
        <taxon>Stramenopiles</taxon>
        <taxon>Ochrophyta</taxon>
        <taxon>Bacillariophyta</taxon>
        <taxon>Coscinodiscophyceae</taxon>
        <taxon>Thalassiosirophycidae</taxon>
        <taxon>Thalassiosirales</taxon>
        <taxon>Skeletonemataceae</taxon>
        <taxon>Skeletonema</taxon>
        <taxon>Skeletonema marinoi-dohrnii complex</taxon>
    </lineage>
</organism>
<protein>
    <submittedName>
        <fullName evidence="1">Uncharacterized protein</fullName>
    </submittedName>
</protein>
<evidence type="ECO:0000313" key="2">
    <source>
        <dbReference type="Proteomes" id="UP001224775"/>
    </source>
</evidence>
<accession>A0AAD8YKK9</accession>
<dbReference type="Proteomes" id="UP001224775">
    <property type="component" value="Unassembled WGS sequence"/>
</dbReference>
<proteinExistence type="predicted"/>
<dbReference type="AlphaFoldDB" id="A0AAD8YKK9"/>
<keyword evidence="2" id="KW-1185">Reference proteome</keyword>
<dbReference type="EMBL" id="JATAAI010000001">
    <property type="protein sequence ID" value="KAK1748311.1"/>
    <property type="molecule type" value="Genomic_DNA"/>
</dbReference>